<feature type="compositionally biased region" description="Low complexity" evidence="7">
    <location>
        <begin position="949"/>
        <end position="960"/>
    </location>
</feature>
<dbReference type="Pfam" id="PF00612">
    <property type="entry name" value="IQ"/>
    <property type="match status" value="1"/>
</dbReference>
<evidence type="ECO:0000313" key="10">
    <source>
        <dbReference type="Proteomes" id="UP000266723"/>
    </source>
</evidence>
<keyword evidence="3 6" id="KW-0862">Zinc</keyword>
<dbReference type="InterPro" id="IPR036855">
    <property type="entry name" value="Znf_CCCH_sf"/>
</dbReference>
<dbReference type="PANTHER" id="PTHR33400:SF8">
    <property type="entry name" value="C3H1-TYPE DOMAIN-CONTAINING PROTEIN"/>
    <property type="match status" value="1"/>
</dbReference>
<feature type="compositionally biased region" description="Polar residues" evidence="7">
    <location>
        <begin position="553"/>
        <end position="562"/>
    </location>
</feature>
<feature type="region of interest" description="Disordered" evidence="7">
    <location>
        <begin position="432"/>
        <end position="522"/>
    </location>
</feature>
<dbReference type="PROSITE" id="PS50103">
    <property type="entry name" value="ZF_C3H1"/>
    <property type="match status" value="1"/>
</dbReference>
<evidence type="ECO:0000256" key="4">
    <source>
        <dbReference type="ARBA" id="ARBA00022860"/>
    </source>
</evidence>
<feature type="region of interest" description="Disordered" evidence="7">
    <location>
        <begin position="947"/>
        <end position="974"/>
    </location>
</feature>
<evidence type="ECO:0000259" key="8">
    <source>
        <dbReference type="PROSITE" id="PS50103"/>
    </source>
</evidence>
<feature type="compositionally biased region" description="Polar residues" evidence="7">
    <location>
        <begin position="67"/>
        <end position="78"/>
    </location>
</feature>
<protein>
    <recommendedName>
        <fullName evidence="8">C3H1-type domain-containing protein</fullName>
    </recommendedName>
</protein>
<dbReference type="SUPFAM" id="SSF90229">
    <property type="entry name" value="CCCH zinc finger"/>
    <property type="match status" value="1"/>
</dbReference>
<feature type="compositionally biased region" description="Basic and acidic residues" evidence="7">
    <location>
        <begin position="495"/>
        <end position="513"/>
    </location>
</feature>
<feature type="region of interest" description="Disordered" evidence="7">
    <location>
        <begin position="842"/>
        <end position="862"/>
    </location>
</feature>
<feature type="region of interest" description="Disordered" evidence="7">
    <location>
        <begin position="306"/>
        <end position="348"/>
    </location>
</feature>
<feature type="region of interest" description="Disordered" evidence="7">
    <location>
        <begin position="395"/>
        <end position="417"/>
    </location>
</feature>
<comment type="caution">
    <text evidence="9">The sequence shown here is derived from an EMBL/GenBank/DDBJ whole genome shotgun (WGS) entry which is preliminary data.</text>
</comment>
<keyword evidence="2 6" id="KW-0863">Zinc-finger</keyword>
<gene>
    <name evidence="9" type="ORF">DY000_02045933</name>
</gene>
<evidence type="ECO:0000256" key="3">
    <source>
        <dbReference type="ARBA" id="ARBA00022833"/>
    </source>
</evidence>
<feature type="region of interest" description="Disordered" evidence="7">
    <location>
        <begin position="726"/>
        <end position="746"/>
    </location>
</feature>
<name>A0ABQ7F1T3_BRACR</name>
<keyword evidence="10" id="KW-1185">Reference proteome</keyword>
<dbReference type="Proteomes" id="UP000266723">
    <property type="component" value="Unassembled WGS sequence"/>
</dbReference>
<dbReference type="EMBL" id="QGKV02000297">
    <property type="protein sequence ID" value="KAF3609822.1"/>
    <property type="molecule type" value="Genomic_DNA"/>
</dbReference>
<feature type="compositionally biased region" description="Polar residues" evidence="7">
    <location>
        <begin position="323"/>
        <end position="348"/>
    </location>
</feature>
<dbReference type="InterPro" id="IPR000571">
    <property type="entry name" value="Znf_CCCH"/>
</dbReference>
<feature type="compositionally biased region" description="Polar residues" evidence="7">
    <location>
        <begin position="48"/>
        <end position="57"/>
    </location>
</feature>
<keyword evidence="1 6" id="KW-0479">Metal-binding</keyword>
<feature type="region of interest" description="Disordered" evidence="7">
    <location>
        <begin position="19"/>
        <end position="78"/>
    </location>
</feature>
<evidence type="ECO:0000256" key="2">
    <source>
        <dbReference type="ARBA" id="ARBA00022771"/>
    </source>
</evidence>
<evidence type="ECO:0000256" key="7">
    <source>
        <dbReference type="SAM" id="MobiDB-lite"/>
    </source>
</evidence>
<feature type="region of interest" description="Disordered" evidence="7">
    <location>
        <begin position="887"/>
        <end position="917"/>
    </location>
</feature>
<accession>A0ABQ7F1T3</accession>
<keyword evidence="4" id="KW-0112">Calmodulin-binding</keyword>
<feature type="zinc finger region" description="C3H1-type" evidence="6">
    <location>
        <begin position="915"/>
        <end position="943"/>
    </location>
</feature>
<evidence type="ECO:0000256" key="5">
    <source>
        <dbReference type="ARBA" id="ARBA00023125"/>
    </source>
</evidence>
<feature type="compositionally biased region" description="Low complexity" evidence="7">
    <location>
        <begin position="736"/>
        <end position="746"/>
    </location>
</feature>
<feature type="domain" description="C3H1-type" evidence="8">
    <location>
        <begin position="915"/>
        <end position="943"/>
    </location>
</feature>
<sequence length="974" mass="104978">MGRSPASSCLRIIACAGGDDATEPTANKSSRGWSFRKKSGKNRGLITSVVSDTTPASRTRETLESALLNSPSPDNNILSEKHAFSVDDDEKTKKSQLPVTYVAEPVDEKKKQSAEDKTTELPVLVESKGTETEEDDLIGTELEGAADAILIEKDTTPEVEPEASEADDVMIITRKESDDKLDDSVIIIIQAAARKELLRRKKVVKLQAAFRGHLVRNQAMGSLRCVQAIVKMQTLVRARHSTKDGSRVSAISDKAETNAATQKLLENKFAKHLMESTPKTKPISIKCDPTKPSSAWTWLERWMSVSNPEKTSKSDMETEEQQLEGTKSSQADVVNSDSTLETEAETGLSSYEASKVVAAHHVELSETEKMSQYDSPEASAEADHDLIQSHPLAANDPEALLEEDDQPKPSLNRKASNPSFIAAQSKFEELTASTGSSKALVLSSKDGVLGEEGKTDKDPSEANTTSTKKDQSLEDVALGGSECGTELSVTSSLDSLDKKSDIESAEPKVESKLLENGTPKTDQAELIEIDVKAETPLAIVEDRREDEVEVSVIQNESVISTPDSKKRQAEDGTGLQALTPMSVTESQATPASQASSSVKARKEKSGKSGSSQKRKVSKKMISTPPKQETGNGEGKNVREQEEGKEQKSGRRNSFGDESKEAEAQNQRELRVLEAFYPGASSIPPNPSVPADVDTSDYDDQQTLVIPILVVEDDDVAADTASELPTQSGVDVGTVPSITNENTSTSSSLPAASEIMAALAALSNSKGQGGSMIDKDLLIKILSNPKMVENLVANCGSRAGSDSSNATHETNGVVATATTPACSNGQYNPQPAVSHIPPPIVYPRQVPSDQSNYGAPPPPARDASYYQSLIQQHGGERQEAPPLPVQQHRYSLQPGAGGGGPNPEIVNSNRPRDSKPKIMKPCMYFNTSRGCRNGANCLFQHDATAAYQPRNVNNNRNINNNPEMQSAKRMRFDRV</sequence>
<feature type="region of interest" description="Disordered" evidence="7">
    <location>
        <begin position="541"/>
        <end position="692"/>
    </location>
</feature>
<evidence type="ECO:0000256" key="1">
    <source>
        <dbReference type="ARBA" id="ARBA00022723"/>
    </source>
</evidence>
<evidence type="ECO:0000256" key="6">
    <source>
        <dbReference type="PROSITE-ProRule" id="PRU00723"/>
    </source>
</evidence>
<feature type="compositionally biased region" description="Basic and acidic residues" evidence="7">
    <location>
        <begin position="635"/>
        <end position="671"/>
    </location>
</feature>
<dbReference type="PANTHER" id="PTHR33400">
    <property type="entry name" value="ZINC FINGER CCCH DOMAIN-CONTAINING PROTEIN 6-RELATED"/>
    <property type="match status" value="1"/>
</dbReference>
<evidence type="ECO:0000313" key="9">
    <source>
        <dbReference type="EMBL" id="KAF3609822.1"/>
    </source>
</evidence>
<proteinExistence type="predicted"/>
<feature type="compositionally biased region" description="Basic and acidic residues" evidence="7">
    <location>
        <begin position="451"/>
        <end position="460"/>
    </location>
</feature>
<organism evidence="9 10">
    <name type="scientific">Brassica cretica</name>
    <name type="common">Mustard</name>
    <dbReference type="NCBI Taxonomy" id="69181"/>
    <lineage>
        <taxon>Eukaryota</taxon>
        <taxon>Viridiplantae</taxon>
        <taxon>Streptophyta</taxon>
        <taxon>Embryophyta</taxon>
        <taxon>Tracheophyta</taxon>
        <taxon>Spermatophyta</taxon>
        <taxon>Magnoliopsida</taxon>
        <taxon>eudicotyledons</taxon>
        <taxon>Gunneridae</taxon>
        <taxon>Pentapetalae</taxon>
        <taxon>rosids</taxon>
        <taxon>malvids</taxon>
        <taxon>Brassicales</taxon>
        <taxon>Brassicaceae</taxon>
        <taxon>Brassiceae</taxon>
        <taxon>Brassica</taxon>
    </lineage>
</organism>
<dbReference type="PROSITE" id="PS50096">
    <property type="entry name" value="IQ"/>
    <property type="match status" value="1"/>
</dbReference>
<reference evidence="9 10" key="1">
    <citation type="journal article" date="2020" name="BMC Genomics">
        <title>Intraspecific diversification of the crop wild relative Brassica cretica Lam. using demographic model selection.</title>
        <authorList>
            <person name="Kioukis A."/>
            <person name="Michalopoulou V.A."/>
            <person name="Briers L."/>
            <person name="Pirintsos S."/>
            <person name="Studholme D.J."/>
            <person name="Pavlidis P."/>
            <person name="Sarris P.F."/>
        </authorList>
    </citation>
    <scope>NUCLEOTIDE SEQUENCE [LARGE SCALE GENOMIC DNA]</scope>
    <source>
        <strain evidence="10">cv. PFS-1207/04</strain>
    </source>
</reference>
<dbReference type="InterPro" id="IPR000048">
    <property type="entry name" value="IQ_motif_EF-hand-BS"/>
</dbReference>
<keyword evidence="5" id="KW-0238">DNA-binding</keyword>
<feature type="compositionally biased region" description="Low complexity" evidence="7">
    <location>
        <begin position="586"/>
        <end position="597"/>
    </location>
</feature>